<evidence type="ECO:0000313" key="2">
    <source>
        <dbReference type="Proteomes" id="UP000292082"/>
    </source>
</evidence>
<accession>A0A4Q9NDD3</accession>
<organism evidence="1 2">
    <name type="scientific">Dichomitus squalens</name>
    <dbReference type="NCBI Taxonomy" id="114155"/>
    <lineage>
        <taxon>Eukaryota</taxon>
        <taxon>Fungi</taxon>
        <taxon>Dikarya</taxon>
        <taxon>Basidiomycota</taxon>
        <taxon>Agaricomycotina</taxon>
        <taxon>Agaricomycetes</taxon>
        <taxon>Polyporales</taxon>
        <taxon>Polyporaceae</taxon>
        <taxon>Dichomitus</taxon>
    </lineage>
</organism>
<protein>
    <submittedName>
        <fullName evidence="1">Uncharacterized protein</fullName>
    </submittedName>
</protein>
<evidence type="ECO:0000313" key="1">
    <source>
        <dbReference type="EMBL" id="TBU58903.1"/>
    </source>
</evidence>
<name>A0A4Q9NDD3_9APHY</name>
<reference evidence="1 2" key="1">
    <citation type="submission" date="2019-01" db="EMBL/GenBank/DDBJ databases">
        <title>Draft genome sequences of three monokaryotic isolates of the white-rot basidiomycete fungus Dichomitus squalens.</title>
        <authorList>
            <consortium name="DOE Joint Genome Institute"/>
            <person name="Lopez S.C."/>
            <person name="Andreopoulos B."/>
            <person name="Pangilinan J."/>
            <person name="Lipzen A."/>
            <person name="Riley R."/>
            <person name="Ahrendt S."/>
            <person name="Ng V."/>
            <person name="Barry K."/>
            <person name="Daum C."/>
            <person name="Grigoriev I.V."/>
            <person name="Hilden K.S."/>
            <person name="Makela M.R."/>
            <person name="de Vries R.P."/>
        </authorList>
    </citation>
    <scope>NUCLEOTIDE SEQUENCE [LARGE SCALE GENOMIC DNA]</scope>
    <source>
        <strain evidence="1 2">CBS 464.89</strain>
    </source>
</reference>
<keyword evidence="2" id="KW-1185">Reference proteome</keyword>
<gene>
    <name evidence="1" type="ORF">BD310DRAFT_439124</name>
</gene>
<dbReference type="Proteomes" id="UP000292082">
    <property type="component" value="Unassembled WGS sequence"/>
</dbReference>
<proteinExistence type="predicted"/>
<sequence length="134" mass="14482">MNTSKKMNRTTSTQPSMAYSLNALSTTPAALAEPVPAHHCQAWAGPRATVYCSSFPHQGIQSQFLPAFGLLREHRTGCTDTGTSTTPINTSDDHRAVHQLTNSKKVAAECFLGVSVKSIELKTYPFGYSRVVPA</sequence>
<dbReference type="AlphaFoldDB" id="A0A4Q9NDD3"/>
<dbReference type="EMBL" id="ML145119">
    <property type="protein sequence ID" value="TBU58903.1"/>
    <property type="molecule type" value="Genomic_DNA"/>
</dbReference>